<accession>A0A0V0SU93</accession>
<keyword evidence="2" id="KW-1185">Reference proteome</keyword>
<name>A0A0V0SU93_9BILA</name>
<dbReference type="EMBL" id="JYDJ01002639">
    <property type="protein sequence ID" value="KRX30219.1"/>
    <property type="molecule type" value="Genomic_DNA"/>
</dbReference>
<dbReference type="AlphaFoldDB" id="A0A0V0SU93"/>
<reference evidence="1 2" key="1">
    <citation type="submission" date="2015-01" db="EMBL/GenBank/DDBJ databases">
        <title>Evolution of Trichinella species and genotypes.</title>
        <authorList>
            <person name="Korhonen P.K."/>
            <person name="Edoardo P."/>
            <person name="Giuseppe L.R."/>
            <person name="Gasser R.B."/>
        </authorList>
    </citation>
    <scope>NUCLEOTIDE SEQUENCE [LARGE SCALE GENOMIC DNA]</scope>
    <source>
        <strain evidence="1">ISS417</strain>
    </source>
</reference>
<evidence type="ECO:0000313" key="1">
    <source>
        <dbReference type="EMBL" id="KRX30219.1"/>
    </source>
</evidence>
<gene>
    <name evidence="1" type="ORF">T05_5884</name>
</gene>
<dbReference type="Proteomes" id="UP000055048">
    <property type="component" value="Unassembled WGS sequence"/>
</dbReference>
<sequence length="46" mass="5065">MGGVDVMDKWQLGNCTWSYIQQPITGCHIYSSAGKSPSIYCTRGHS</sequence>
<evidence type="ECO:0000313" key="2">
    <source>
        <dbReference type="Proteomes" id="UP000055048"/>
    </source>
</evidence>
<proteinExistence type="predicted"/>
<organism evidence="1 2">
    <name type="scientific">Trichinella murrelli</name>
    <dbReference type="NCBI Taxonomy" id="144512"/>
    <lineage>
        <taxon>Eukaryota</taxon>
        <taxon>Metazoa</taxon>
        <taxon>Ecdysozoa</taxon>
        <taxon>Nematoda</taxon>
        <taxon>Enoplea</taxon>
        <taxon>Dorylaimia</taxon>
        <taxon>Trichinellida</taxon>
        <taxon>Trichinellidae</taxon>
        <taxon>Trichinella</taxon>
    </lineage>
</organism>
<comment type="caution">
    <text evidence="1">The sequence shown here is derived from an EMBL/GenBank/DDBJ whole genome shotgun (WGS) entry which is preliminary data.</text>
</comment>
<protein>
    <submittedName>
        <fullName evidence="1">Uncharacterized protein</fullName>
    </submittedName>
</protein>